<dbReference type="VEuPathDB" id="FungiDB:BO82DRAFT_126096"/>
<dbReference type="RefSeq" id="XP_025489905.1">
    <property type="nucleotide sequence ID" value="XM_025629934.1"/>
</dbReference>
<name>A0A319C3K1_9EURO</name>
<dbReference type="GeneID" id="37132675"/>
<protein>
    <submittedName>
        <fullName evidence="1">Uncharacterized protein</fullName>
    </submittedName>
</protein>
<evidence type="ECO:0000313" key="2">
    <source>
        <dbReference type="Proteomes" id="UP000248340"/>
    </source>
</evidence>
<dbReference type="Proteomes" id="UP000248340">
    <property type="component" value="Unassembled WGS sequence"/>
</dbReference>
<gene>
    <name evidence="1" type="ORF">BO82DRAFT_126096</name>
</gene>
<evidence type="ECO:0000313" key="1">
    <source>
        <dbReference type="EMBL" id="PYH79705.1"/>
    </source>
</evidence>
<dbReference type="EMBL" id="KZ821716">
    <property type="protein sequence ID" value="PYH79705.1"/>
    <property type="molecule type" value="Genomic_DNA"/>
</dbReference>
<dbReference type="AlphaFoldDB" id="A0A319C3K1"/>
<organism evidence="1 2">
    <name type="scientific">Aspergillus uvarum CBS 121591</name>
    <dbReference type="NCBI Taxonomy" id="1448315"/>
    <lineage>
        <taxon>Eukaryota</taxon>
        <taxon>Fungi</taxon>
        <taxon>Dikarya</taxon>
        <taxon>Ascomycota</taxon>
        <taxon>Pezizomycotina</taxon>
        <taxon>Eurotiomycetes</taxon>
        <taxon>Eurotiomycetidae</taxon>
        <taxon>Eurotiales</taxon>
        <taxon>Aspergillaceae</taxon>
        <taxon>Aspergillus</taxon>
        <taxon>Aspergillus subgen. Circumdati</taxon>
    </lineage>
</organism>
<accession>A0A319C3K1</accession>
<dbReference type="OrthoDB" id="10635757at2759"/>
<keyword evidence="2" id="KW-1185">Reference proteome</keyword>
<sequence length="166" mass="18884">MKHVSPPAYCFRLRSITFGIPELSCQYLILSSHNKSVTFSSSHSRPKPSIRARPPFHLILVTPNLCNHRNHQRKGCCDHEASKTKDFSHCLSSHLTVARRGRIHYRGRLKSVLRIDGRTARGGQRHVTNVSQDPHLLPSPFVSFFPAICFLHGRFSPPGGRRTWPE</sequence>
<reference evidence="1 2" key="1">
    <citation type="submission" date="2016-12" db="EMBL/GenBank/DDBJ databases">
        <title>The genomes of Aspergillus section Nigri reveals drivers in fungal speciation.</title>
        <authorList>
            <consortium name="DOE Joint Genome Institute"/>
            <person name="Vesth T.C."/>
            <person name="Nybo J."/>
            <person name="Theobald S."/>
            <person name="Brandl J."/>
            <person name="Frisvad J.C."/>
            <person name="Nielsen K.F."/>
            <person name="Lyhne E.K."/>
            <person name="Kogle M.E."/>
            <person name="Kuo A."/>
            <person name="Riley R."/>
            <person name="Clum A."/>
            <person name="Nolan M."/>
            <person name="Lipzen A."/>
            <person name="Salamov A."/>
            <person name="Henrissat B."/>
            <person name="Wiebenga A."/>
            <person name="De Vries R.P."/>
            <person name="Grigoriev I.V."/>
            <person name="Mortensen U.H."/>
            <person name="Andersen M.R."/>
            <person name="Baker S.E."/>
        </authorList>
    </citation>
    <scope>NUCLEOTIDE SEQUENCE [LARGE SCALE GENOMIC DNA]</scope>
    <source>
        <strain evidence="1 2">CBS 121591</strain>
    </source>
</reference>
<proteinExistence type="predicted"/>